<accession>A0A3G4ZPP6</accession>
<organism evidence="1">
    <name type="scientific">Terrestrivirus sp</name>
    <dbReference type="NCBI Taxonomy" id="2487775"/>
    <lineage>
        <taxon>Viruses</taxon>
        <taxon>Varidnaviria</taxon>
        <taxon>Bamfordvirae</taxon>
        <taxon>Nucleocytoviricota</taxon>
        <taxon>Megaviricetes</taxon>
        <taxon>Imitervirales</taxon>
        <taxon>Mimiviridae</taxon>
        <taxon>Klosneuvirinae</taxon>
    </lineage>
</organism>
<name>A0A3G4ZPP6_9VIRU</name>
<reference evidence="1" key="1">
    <citation type="submission" date="2018-10" db="EMBL/GenBank/DDBJ databases">
        <title>Hidden diversity of soil giant viruses.</title>
        <authorList>
            <person name="Schulz F."/>
            <person name="Alteio L."/>
            <person name="Goudeau D."/>
            <person name="Ryan E.M."/>
            <person name="Malmstrom R.R."/>
            <person name="Blanchard J."/>
            <person name="Woyke T."/>
        </authorList>
    </citation>
    <scope>NUCLEOTIDE SEQUENCE</scope>
    <source>
        <strain evidence="1">TEV1</strain>
    </source>
</reference>
<dbReference type="EMBL" id="MK071981">
    <property type="protein sequence ID" value="AYV75941.1"/>
    <property type="molecule type" value="Genomic_DNA"/>
</dbReference>
<sequence>MDLNRYYNITEVPPKYSGTGALLIDRVSFIDSKTQKKVERDDLILVRDRQTGLFRDFGEKIYDYNNKMKISGITEAILHRESQGVCSRQIDQSAPFVDILVNGDRSDINDYYRSYIIKTSGIKCSDFYKNKEENYKNLASDWNKITEMIRFPLDVNKQNIISSEKYLISDTGQKLRISPRLLRILNRIPHLLPKTNVSDR</sequence>
<evidence type="ECO:0000313" key="1">
    <source>
        <dbReference type="EMBL" id="AYV75941.1"/>
    </source>
</evidence>
<gene>
    <name evidence="1" type="ORF">Terrestrivirus3_210</name>
</gene>
<proteinExistence type="predicted"/>
<protein>
    <submittedName>
        <fullName evidence="1">Uncharacterized protein</fullName>
    </submittedName>
</protein>